<comment type="similarity">
    <text evidence="4">Belongs to the phospholipase D family. MitoPLD/Zucchini subfamily.</text>
</comment>
<evidence type="ECO:0000313" key="7">
    <source>
        <dbReference type="EMBL" id="CAD8105870.1"/>
    </source>
</evidence>
<keyword evidence="2" id="KW-0442">Lipid degradation</keyword>
<dbReference type="Pfam" id="PF13091">
    <property type="entry name" value="PLDc_2"/>
    <property type="match status" value="1"/>
</dbReference>
<sequence length="343" mass="40887">MHHERNKHSNAEVIHLFFPNEDNFSRFCRKLKRCKSTFLGCIYQLTHQTIIDILISLATKGCRVEILMDQNSEEFEERKQITINKLLVMSGFKINVSLIESKGLMHNKYCVIDGKLTILGSANWTYQAFSNNFEHISIIKDSKTAKQFTEQFKIIWDQAKQAKFIDSQIIYQPNKNCIEIKQYKQNTFKFKIKRRKFKKKFRKQKQNHKFKQNNKQQENLKIIPEFQFKEIDQNQIPLDLQSIEKQQKMQIINSNKTREEQKQNYIDQVIKSDKNNHTIQDTFYNSNAHQVSTTWQIQNQQLFYPNIIKGSPKQKQVQKKEQNIIIIDDEDVQIITDFSKDIL</sequence>
<accession>A0A8S1PQZ9</accession>
<dbReference type="GO" id="GO:0016891">
    <property type="term" value="F:RNA endonuclease activity producing 5'-phosphomonoesters, hydrolytic mechanism"/>
    <property type="evidence" value="ECO:0007669"/>
    <property type="project" value="TreeGrafter"/>
</dbReference>
<evidence type="ECO:0000256" key="3">
    <source>
        <dbReference type="ARBA" id="ARBA00023098"/>
    </source>
</evidence>
<evidence type="ECO:0000313" key="8">
    <source>
        <dbReference type="Proteomes" id="UP000688137"/>
    </source>
</evidence>
<dbReference type="OMA" id="YQPNKNC"/>
<evidence type="ECO:0000256" key="2">
    <source>
        <dbReference type="ARBA" id="ARBA00022963"/>
    </source>
</evidence>
<protein>
    <recommendedName>
        <fullName evidence="5">Mitochondrial cardiolipin hydrolase</fullName>
    </recommendedName>
</protein>
<dbReference type="InterPro" id="IPR001736">
    <property type="entry name" value="PLipase_D/transphosphatidylase"/>
</dbReference>
<keyword evidence="1" id="KW-0378">Hydrolase</keyword>
<gene>
    <name evidence="7" type="ORF">PPRIM_AZ9-3.1.T1280150</name>
</gene>
<reference evidence="7" key="1">
    <citation type="submission" date="2021-01" db="EMBL/GenBank/DDBJ databases">
        <authorList>
            <consortium name="Genoscope - CEA"/>
            <person name="William W."/>
        </authorList>
    </citation>
    <scope>NUCLEOTIDE SEQUENCE</scope>
</reference>
<dbReference type="InterPro" id="IPR051406">
    <property type="entry name" value="PLD_domain"/>
</dbReference>
<dbReference type="EMBL" id="CAJJDM010000131">
    <property type="protein sequence ID" value="CAD8105870.1"/>
    <property type="molecule type" value="Genomic_DNA"/>
</dbReference>
<name>A0A8S1PQZ9_PARPR</name>
<dbReference type="GO" id="GO:0005739">
    <property type="term" value="C:mitochondrion"/>
    <property type="evidence" value="ECO:0007669"/>
    <property type="project" value="TreeGrafter"/>
</dbReference>
<keyword evidence="3" id="KW-0443">Lipid metabolism</keyword>
<evidence type="ECO:0000256" key="5">
    <source>
        <dbReference type="ARBA" id="ARBA00040549"/>
    </source>
</evidence>
<proteinExistence type="inferred from homology"/>
<dbReference type="SMART" id="SM00155">
    <property type="entry name" value="PLDc"/>
    <property type="match status" value="1"/>
</dbReference>
<organism evidence="7 8">
    <name type="scientific">Paramecium primaurelia</name>
    <dbReference type="NCBI Taxonomy" id="5886"/>
    <lineage>
        <taxon>Eukaryota</taxon>
        <taxon>Sar</taxon>
        <taxon>Alveolata</taxon>
        <taxon>Ciliophora</taxon>
        <taxon>Intramacronucleata</taxon>
        <taxon>Oligohymenophorea</taxon>
        <taxon>Peniculida</taxon>
        <taxon>Parameciidae</taxon>
        <taxon>Paramecium</taxon>
    </lineage>
</organism>
<dbReference type="Proteomes" id="UP000688137">
    <property type="component" value="Unassembled WGS sequence"/>
</dbReference>
<dbReference type="FunFam" id="3.30.870.10:FF:000078">
    <property type="entry name" value="Uncharacterized protein"/>
    <property type="match status" value="1"/>
</dbReference>
<evidence type="ECO:0000259" key="6">
    <source>
        <dbReference type="PROSITE" id="PS50035"/>
    </source>
</evidence>
<keyword evidence="8" id="KW-1185">Reference proteome</keyword>
<dbReference type="PANTHER" id="PTHR43856:SF1">
    <property type="entry name" value="MITOCHONDRIAL CARDIOLIPIN HYDROLASE"/>
    <property type="match status" value="1"/>
</dbReference>
<comment type="caution">
    <text evidence="7">The sequence shown here is derived from an EMBL/GenBank/DDBJ whole genome shotgun (WGS) entry which is preliminary data.</text>
</comment>
<evidence type="ECO:0000256" key="4">
    <source>
        <dbReference type="ARBA" id="ARBA00038012"/>
    </source>
</evidence>
<dbReference type="PROSITE" id="PS50035">
    <property type="entry name" value="PLD"/>
    <property type="match status" value="1"/>
</dbReference>
<evidence type="ECO:0000256" key="1">
    <source>
        <dbReference type="ARBA" id="ARBA00022801"/>
    </source>
</evidence>
<feature type="domain" description="PLD phosphodiesterase" evidence="6">
    <location>
        <begin position="101"/>
        <end position="128"/>
    </location>
</feature>
<dbReference type="PANTHER" id="PTHR43856">
    <property type="entry name" value="CARDIOLIPIN HYDROLASE"/>
    <property type="match status" value="1"/>
</dbReference>
<dbReference type="GO" id="GO:0016042">
    <property type="term" value="P:lipid catabolic process"/>
    <property type="evidence" value="ECO:0007669"/>
    <property type="project" value="UniProtKB-KW"/>
</dbReference>
<dbReference type="InterPro" id="IPR025202">
    <property type="entry name" value="PLD-like_dom"/>
</dbReference>
<dbReference type="AlphaFoldDB" id="A0A8S1PQZ9"/>